<dbReference type="Gene3D" id="3.20.20.450">
    <property type="entry name" value="EAL domain"/>
    <property type="match status" value="1"/>
</dbReference>
<dbReference type="InterPro" id="IPR050706">
    <property type="entry name" value="Cyclic-di-GMP_PDE-like"/>
</dbReference>
<accession>A0A4S4BUZ5</accession>
<sequence>MNNVKTDTTNEGAILKDEFLNILEKKQLTIHFQPIVHFHSQQTYGFEALSRGPLHSFFHRPAHLFSYAEKEGFLYSLEKIARERAFEESKGMSNGSKLFINLNSQVIYDHQFNPGHTISLLHHYGLQPNNIVFEITERNAIHDFAAFRNALHHYREQGFQIAIDDAGAGYSSLQSISELMPDYIKIDRSLISGIDSNDVKSNILEAFVSFAKKMNSEIIAEGIETEAELKKVIDLGIDYGQGFFIAKPNNPIPSITNTAKQSISLIKTNSKSRSVMIDISDEIILVQNGIVLKRQPASSLLNGKIIKSKNEAEDYIN</sequence>
<keyword evidence="2" id="KW-1185">Reference proteome</keyword>
<dbReference type="PANTHER" id="PTHR33121">
    <property type="entry name" value="CYCLIC DI-GMP PHOSPHODIESTERASE PDEF"/>
    <property type="match status" value="1"/>
</dbReference>
<dbReference type="AlphaFoldDB" id="A0A4S4BUZ5"/>
<organism evidence="1 2">
    <name type="scientific">Metabacillus sediminilitoris</name>
    <dbReference type="NCBI Taxonomy" id="2567941"/>
    <lineage>
        <taxon>Bacteria</taxon>
        <taxon>Bacillati</taxon>
        <taxon>Bacillota</taxon>
        <taxon>Bacilli</taxon>
        <taxon>Bacillales</taxon>
        <taxon>Bacillaceae</taxon>
        <taxon>Metabacillus</taxon>
    </lineage>
</organism>
<dbReference type="OrthoDB" id="581425at2"/>
<dbReference type="GO" id="GO:0071111">
    <property type="term" value="F:cyclic-guanylate-specific phosphodiesterase activity"/>
    <property type="evidence" value="ECO:0007669"/>
    <property type="project" value="InterPro"/>
</dbReference>
<evidence type="ECO:0000313" key="2">
    <source>
        <dbReference type="Proteomes" id="UP000310334"/>
    </source>
</evidence>
<dbReference type="SMART" id="SM00052">
    <property type="entry name" value="EAL"/>
    <property type="match status" value="1"/>
</dbReference>
<dbReference type="PANTHER" id="PTHR33121:SF76">
    <property type="entry name" value="SIGNALING PROTEIN"/>
    <property type="match status" value="1"/>
</dbReference>
<dbReference type="Pfam" id="PF00563">
    <property type="entry name" value="EAL"/>
    <property type="match status" value="1"/>
</dbReference>
<dbReference type="CDD" id="cd01948">
    <property type="entry name" value="EAL"/>
    <property type="match status" value="1"/>
</dbReference>
<dbReference type="EMBL" id="SSNT01000010">
    <property type="protein sequence ID" value="THF78958.1"/>
    <property type="molecule type" value="Genomic_DNA"/>
</dbReference>
<proteinExistence type="predicted"/>
<comment type="caution">
    <text evidence="1">The sequence shown here is derived from an EMBL/GenBank/DDBJ whole genome shotgun (WGS) entry which is preliminary data.</text>
</comment>
<dbReference type="PROSITE" id="PS50883">
    <property type="entry name" value="EAL"/>
    <property type="match status" value="1"/>
</dbReference>
<protein>
    <submittedName>
        <fullName evidence="1">EAL domain-containing protein</fullName>
    </submittedName>
</protein>
<name>A0A4S4BUZ5_9BACI</name>
<reference evidence="1 2" key="1">
    <citation type="submission" date="2019-04" db="EMBL/GenBank/DDBJ databases">
        <title>Bacillus sediminilitoris sp. nov., isolated from a tidal flat sediment on the East China Sea.</title>
        <authorList>
            <person name="Wei Y."/>
            <person name="Mao H."/>
            <person name="Fang J."/>
        </authorList>
    </citation>
    <scope>NUCLEOTIDE SEQUENCE [LARGE SCALE GENOMIC DNA]</scope>
    <source>
        <strain evidence="1 2">DSL-17</strain>
    </source>
</reference>
<evidence type="ECO:0000313" key="1">
    <source>
        <dbReference type="EMBL" id="THF78958.1"/>
    </source>
</evidence>
<dbReference type="Proteomes" id="UP000310334">
    <property type="component" value="Unassembled WGS sequence"/>
</dbReference>
<dbReference type="InterPro" id="IPR001633">
    <property type="entry name" value="EAL_dom"/>
</dbReference>
<dbReference type="SUPFAM" id="SSF141868">
    <property type="entry name" value="EAL domain-like"/>
    <property type="match status" value="1"/>
</dbReference>
<dbReference type="RefSeq" id="WP_136355138.1">
    <property type="nucleotide sequence ID" value="NZ_CP046266.1"/>
</dbReference>
<gene>
    <name evidence="1" type="ORF">E6W99_14660</name>
</gene>
<dbReference type="InterPro" id="IPR035919">
    <property type="entry name" value="EAL_sf"/>
</dbReference>